<evidence type="ECO:0000259" key="4">
    <source>
        <dbReference type="PROSITE" id="PS51677"/>
    </source>
</evidence>
<dbReference type="GO" id="GO:0016810">
    <property type="term" value="F:hydrolase activity, acting on carbon-nitrogen (but not peptide) bonds"/>
    <property type="evidence" value="ECO:0007669"/>
    <property type="project" value="InterPro"/>
</dbReference>
<dbReference type="InterPro" id="IPR002509">
    <property type="entry name" value="NODB_dom"/>
</dbReference>
<keyword evidence="2" id="KW-0732">Signal</keyword>
<dbReference type="PROSITE" id="PS51677">
    <property type="entry name" value="NODB"/>
    <property type="match status" value="1"/>
</dbReference>
<feature type="transmembrane region" description="Helical" evidence="3">
    <location>
        <begin position="17"/>
        <end position="36"/>
    </location>
</feature>
<gene>
    <name evidence="5" type="ORF">COX64_04195</name>
</gene>
<dbReference type="Gene3D" id="3.20.20.370">
    <property type="entry name" value="Glycoside hydrolase/deacetylase"/>
    <property type="match status" value="1"/>
</dbReference>
<dbReference type="EMBL" id="PFQB01000104">
    <property type="protein sequence ID" value="PJA12750.1"/>
    <property type="molecule type" value="Genomic_DNA"/>
</dbReference>
<dbReference type="GO" id="GO:0005576">
    <property type="term" value="C:extracellular region"/>
    <property type="evidence" value="ECO:0007669"/>
    <property type="project" value="UniProtKB-SubCell"/>
</dbReference>
<keyword evidence="3" id="KW-1133">Transmembrane helix</keyword>
<reference evidence="6" key="1">
    <citation type="submission" date="2017-09" db="EMBL/GenBank/DDBJ databases">
        <title>Depth-based differentiation of microbial function through sediment-hosted aquifers and enrichment of novel symbionts in the deep terrestrial subsurface.</title>
        <authorList>
            <person name="Probst A.J."/>
            <person name="Ladd B."/>
            <person name="Jarett J.K."/>
            <person name="Geller-Mcgrath D.E."/>
            <person name="Sieber C.M.K."/>
            <person name="Emerson J.B."/>
            <person name="Anantharaman K."/>
            <person name="Thomas B.C."/>
            <person name="Malmstrom R."/>
            <person name="Stieglmeier M."/>
            <person name="Klingl A."/>
            <person name="Woyke T."/>
            <person name="Ryan C.M."/>
            <person name="Banfield J.F."/>
        </authorList>
    </citation>
    <scope>NUCLEOTIDE SEQUENCE [LARGE SCALE GENOMIC DNA]</scope>
</reference>
<evidence type="ECO:0000313" key="6">
    <source>
        <dbReference type="Proteomes" id="UP000228952"/>
    </source>
</evidence>
<evidence type="ECO:0000313" key="5">
    <source>
        <dbReference type="EMBL" id="PJA12750.1"/>
    </source>
</evidence>
<keyword evidence="3" id="KW-0812">Transmembrane</keyword>
<feature type="domain" description="NodB homology" evidence="4">
    <location>
        <begin position="171"/>
        <end position="329"/>
    </location>
</feature>
<dbReference type="InterPro" id="IPR051398">
    <property type="entry name" value="Polysacch_Deacetylase"/>
</dbReference>
<dbReference type="PANTHER" id="PTHR34216:SF3">
    <property type="entry name" value="POLY-BETA-1,6-N-ACETYL-D-GLUCOSAMINE N-DEACETYLASE"/>
    <property type="match status" value="1"/>
</dbReference>
<dbReference type="GO" id="GO:0005975">
    <property type="term" value="P:carbohydrate metabolic process"/>
    <property type="evidence" value="ECO:0007669"/>
    <property type="project" value="InterPro"/>
</dbReference>
<dbReference type="InterPro" id="IPR011330">
    <property type="entry name" value="Glyco_hydro/deAcase_b/a-brl"/>
</dbReference>
<proteinExistence type="predicted"/>
<organism evidence="5 6">
    <name type="scientific">Candidatus Dojkabacteria bacterium CG_4_10_14_0_2_um_filter_Dojkabacteria_WS6_41_15</name>
    <dbReference type="NCBI Taxonomy" id="2014249"/>
    <lineage>
        <taxon>Bacteria</taxon>
        <taxon>Candidatus Dojkabacteria</taxon>
    </lineage>
</organism>
<comment type="subcellular location">
    <subcellularLocation>
        <location evidence="1">Secreted</location>
    </subcellularLocation>
</comment>
<dbReference type="CDD" id="cd10918">
    <property type="entry name" value="CE4_NodB_like_5s_6s"/>
    <property type="match status" value="1"/>
</dbReference>
<keyword evidence="3" id="KW-0472">Membrane</keyword>
<dbReference type="SUPFAM" id="SSF88713">
    <property type="entry name" value="Glycoside hydrolase/deacetylase"/>
    <property type="match status" value="1"/>
</dbReference>
<sequence>MGNVVESKPVGNNIGPWVPLIVGLLIVAFPLFVYVYKGKELLSISSNSASSSQLYVPTLPTYDNVIVATTVAPTLTVLPTATPTPSPVNNNNFSLDYDYKPTKQAKGTVRIPILTYHHIAKMPKDKASRAYYVTPETFEKQLAYLKAKNYKVITSQQFYNQVKSGKNPKQKMVMLTFDDGNKDSYTNAFPLLKKYGFTGVFYINNKRLKISAKQLKEMSDNGMVIDSHTASHIDLKKENNQSVLNSEITSSKSVLEGITNRKVVSVSYPGCTFDTQVVNTAAKAGYKFGVSCGKSIDHRPGALFGLSRMHIYSDLENFKKRLSGYWVMP</sequence>
<comment type="caution">
    <text evidence="5">The sequence shown here is derived from an EMBL/GenBank/DDBJ whole genome shotgun (WGS) entry which is preliminary data.</text>
</comment>
<evidence type="ECO:0000256" key="1">
    <source>
        <dbReference type="ARBA" id="ARBA00004613"/>
    </source>
</evidence>
<accession>A0A2M7W1W2</accession>
<dbReference type="AlphaFoldDB" id="A0A2M7W1W2"/>
<dbReference type="PANTHER" id="PTHR34216">
    <property type="match status" value="1"/>
</dbReference>
<protein>
    <recommendedName>
        <fullName evidence="4">NodB homology domain-containing protein</fullName>
    </recommendedName>
</protein>
<evidence type="ECO:0000256" key="2">
    <source>
        <dbReference type="ARBA" id="ARBA00022729"/>
    </source>
</evidence>
<dbReference type="Proteomes" id="UP000228952">
    <property type="component" value="Unassembled WGS sequence"/>
</dbReference>
<name>A0A2M7W1W2_9BACT</name>
<dbReference type="Pfam" id="PF01522">
    <property type="entry name" value="Polysacc_deac_1"/>
    <property type="match status" value="1"/>
</dbReference>
<evidence type="ECO:0000256" key="3">
    <source>
        <dbReference type="SAM" id="Phobius"/>
    </source>
</evidence>